<protein>
    <submittedName>
        <fullName evidence="7">Histone deacetylase superfamily protein</fullName>
    </submittedName>
</protein>
<evidence type="ECO:0000256" key="1">
    <source>
        <dbReference type="ARBA" id="ARBA00001947"/>
    </source>
</evidence>
<dbReference type="PRINTS" id="PR01270">
    <property type="entry name" value="HDASUPER"/>
</dbReference>
<name>A0ABV2AWG0_9GAMM</name>
<dbReference type="InterPro" id="IPR000286">
    <property type="entry name" value="HDACs"/>
</dbReference>
<evidence type="ECO:0000256" key="5">
    <source>
        <dbReference type="ARBA" id="ARBA00022833"/>
    </source>
</evidence>
<keyword evidence="5" id="KW-0862">Zinc</keyword>
<keyword evidence="3" id="KW-0479">Metal-binding</keyword>
<dbReference type="CDD" id="cd10001">
    <property type="entry name" value="HDAC_classII_APAH"/>
    <property type="match status" value="1"/>
</dbReference>
<proteinExistence type="inferred from homology"/>
<dbReference type="PANTHER" id="PTHR10625">
    <property type="entry name" value="HISTONE DEACETYLASE HDAC1-RELATED"/>
    <property type="match status" value="1"/>
</dbReference>
<organism evidence="7 8">
    <name type="scientific">Salinisphaera dokdonensis CL-ES53</name>
    <dbReference type="NCBI Taxonomy" id="1304272"/>
    <lineage>
        <taxon>Bacteria</taxon>
        <taxon>Pseudomonadati</taxon>
        <taxon>Pseudomonadota</taxon>
        <taxon>Gammaproteobacteria</taxon>
        <taxon>Salinisphaerales</taxon>
        <taxon>Salinisphaeraceae</taxon>
        <taxon>Salinisphaera</taxon>
    </lineage>
</organism>
<dbReference type="InterPro" id="IPR037138">
    <property type="entry name" value="His_deacetylse_dom_sf"/>
</dbReference>
<evidence type="ECO:0000256" key="4">
    <source>
        <dbReference type="ARBA" id="ARBA00022801"/>
    </source>
</evidence>
<dbReference type="Pfam" id="PF00850">
    <property type="entry name" value="Hist_deacetyl"/>
    <property type="match status" value="1"/>
</dbReference>
<evidence type="ECO:0000256" key="2">
    <source>
        <dbReference type="ARBA" id="ARBA00005947"/>
    </source>
</evidence>
<comment type="similarity">
    <text evidence="2">Belongs to the histone deacetylase family.</text>
</comment>
<evidence type="ECO:0000313" key="8">
    <source>
        <dbReference type="Proteomes" id="UP001460888"/>
    </source>
</evidence>
<keyword evidence="8" id="KW-1185">Reference proteome</keyword>
<dbReference type="RefSeq" id="WP_353110056.1">
    <property type="nucleotide sequence ID" value="NZ_APND01000001.1"/>
</dbReference>
<dbReference type="PANTHER" id="PTHR10625:SF17">
    <property type="entry name" value="HISTONE DEACETYLASE 8"/>
    <property type="match status" value="1"/>
</dbReference>
<feature type="domain" description="Histone deacetylase" evidence="6">
    <location>
        <begin position="55"/>
        <end position="335"/>
    </location>
</feature>
<dbReference type="SUPFAM" id="SSF52768">
    <property type="entry name" value="Arginase/deacetylase"/>
    <property type="match status" value="1"/>
</dbReference>
<comment type="caution">
    <text evidence="7">The sequence shown here is derived from an EMBL/GenBank/DDBJ whole genome shotgun (WGS) entry which is preliminary data.</text>
</comment>
<comment type="cofactor">
    <cofactor evidence="1">
        <name>Zn(2+)</name>
        <dbReference type="ChEBI" id="CHEBI:29105"/>
    </cofactor>
</comment>
<evidence type="ECO:0000313" key="7">
    <source>
        <dbReference type="EMBL" id="MES1927979.1"/>
    </source>
</evidence>
<accession>A0ABV2AWG0</accession>
<evidence type="ECO:0000256" key="3">
    <source>
        <dbReference type="ARBA" id="ARBA00022723"/>
    </source>
</evidence>
<reference evidence="7 8" key="1">
    <citation type="submission" date="2013-03" db="EMBL/GenBank/DDBJ databases">
        <title>Salinisphaera dokdonensis CL-ES53 Genome Sequencing.</title>
        <authorList>
            <person name="Li C."/>
            <person name="Lai Q."/>
            <person name="Shao Z."/>
        </authorList>
    </citation>
    <scope>NUCLEOTIDE SEQUENCE [LARGE SCALE GENOMIC DNA]</scope>
    <source>
        <strain evidence="7 8">CL-ES53</strain>
    </source>
</reference>
<dbReference type="Proteomes" id="UP001460888">
    <property type="component" value="Unassembled WGS sequence"/>
</dbReference>
<dbReference type="Gene3D" id="3.40.800.20">
    <property type="entry name" value="Histone deacetylase domain"/>
    <property type="match status" value="1"/>
</dbReference>
<dbReference type="InterPro" id="IPR023696">
    <property type="entry name" value="Ureohydrolase_dom_sf"/>
</dbReference>
<keyword evidence="4" id="KW-0378">Hydrolase</keyword>
<sequence length="339" mass="37211">MKAYFDPIQNEHVPQSYLTRGQMRAPQEIPARTPPLVAALEGLDIEVGKPVDHGMSVISQVHDLGYLRFLESAHRRWMEIPDDWGNEVMSNIFVRSPNPLKGILAESARYQADGSCPIGPGTWKAAYASAQTALTAADDILAGERTSYALCRPPGHHARRDGAGGFCYLNNAAIAAEALRTKFDRVAILDPDMHHGQGIQEIFYERDDVLYISIHGDPTNFYPVVTGHEDERGAGLGYGYNINLPMPHGSPEETFFEKLDEAVAAIKLFAADVLVLPLGFDIYKDDPQAKVSVTSEGFNRIGKAMAGLDMPVCVIQEGGYDVDSLETNATQFFTGLLER</sequence>
<dbReference type="EMBL" id="APND01000001">
    <property type="protein sequence ID" value="MES1927979.1"/>
    <property type="molecule type" value="Genomic_DNA"/>
</dbReference>
<gene>
    <name evidence="7" type="ORF">SADO_01950</name>
</gene>
<evidence type="ECO:0000259" key="6">
    <source>
        <dbReference type="Pfam" id="PF00850"/>
    </source>
</evidence>
<dbReference type="InterPro" id="IPR023801">
    <property type="entry name" value="His_deacetylse_dom"/>
</dbReference>